<protein>
    <submittedName>
        <fullName evidence="1">Uncharacterized protein</fullName>
    </submittedName>
</protein>
<comment type="caution">
    <text evidence="1">The sequence shown here is derived from an EMBL/GenBank/DDBJ whole genome shotgun (WGS) entry which is preliminary data.</text>
</comment>
<evidence type="ECO:0000313" key="1">
    <source>
        <dbReference type="EMBL" id="KAJ4976751.1"/>
    </source>
</evidence>
<dbReference type="OrthoDB" id="1932900at2759"/>
<reference evidence="1" key="1">
    <citation type="journal article" date="2023" name="Plant J.">
        <title>The genome of the king protea, Protea cynaroides.</title>
        <authorList>
            <person name="Chang J."/>
            <person name="Duong T.A."/>
            <person name="Schoeman C."/>
            <person name="Ma X."/>
            <person name="Roodt D."/>
            <person name="Barker N."/>
            <person name="Li Z."/>
            <person name="Van de Peer Y."/>
            <person name="Mizrachi E."/>
        </authorList>
    </citation>
    <scope>NUCLEOTIDE SEQUENCE</scope>
    <source>
        <tissue evidence="1">Young leaves</tissue>
    </source>
</reference>
<dbReference type="Proteomes" id="UP001141806">
    <property type="component" value="Unassembled WGS sequence"/>
</dbReference>
<evidence type="ECO:0000313" key="2">
    <source>
        <dbReference type="Proteomes" id="UP001141806"/>
    </source>
</evidence>
<name>A0A9Q0KU52_9MAGN</name>
<organism evidence="1 2">
    <name type="scientific">Protea cynaroides</name>
    <dbReference type="NCBI Taxonomy" id="273540"/>
    <lineage>
        <taxon>Eukaryota</taxon>
        <taxon>Viridiplantae</taxon>
        <taxon>Streptophyta</taxon>
        <taxon>Embryophyta</taxon>
        <taxon>Tracheophyta</taxon>
        <taxon>Spermatophyta</taxon>
        <taxon>Magnoliopsida</taxon>
        <taxon>Proteales</taxon>
        <taxon>Proteaceae</taxon>
        <taxon>Protea</taxon>
    </lineage>
</organism>
<proteinExistence type="predicted"/>
<sequence length="122" mass="14142">MSLLGWDLQGRGSVAKFIMIFKLKLVFKQKNWNGILAWVNNCSKKNFRSLFWRVKAATKAAINGGAKKELTFQYDPSSYALNFDDGHSNLREEINEFKQKHVGDSAANRNYTWVYVLWVKAY</sequence>
<dbReference type="EMBL" id="JAMYWD010000003">
    <property type="protein sequence ID" value="KAJ4976751.1"/>
    <property type="molecule type" value="Genomic_DNA"/>
</dbReference>
<gene>
    <name evidence="1" type="ORF">NE237_001857</name>
</gene>
<dbReference type="AlphaFoldDB" id="A0A9Q0KU52"/>
<dbReference type="PANTHER" id="PTHR34538:SF10">
    <property type="entry name" value="GENOME ASSEMBLY, CHROMOSOME: A06"/>
    <property type="match status" value="1"/>
</dbReference>
<accession>A0A9Q0KU52</accession>
<dbReference type="PANTHER" id="PTHR34538">
    <property type="entry name" value="EXPRESSED PROTEIN"/>
    <property type="match status" value="1"/>
</dbReference>
<keyword evidence="2" id="KW-1185">Reference proteome</keyword>